<dbReference type="Proteomes" id="UP000285744">
    <property type="component" value="Unassembled WGS sequence"/>
</dbReference>
<accession>A0A420EVZ4</accession>
<name>A0A420EVZ4_9ACTN</name>
<dbReference type="AlphaFoldDB" id="A0A420EVZ4"/>
<gene>
    <name evidence="3" type="ORF">D7I43_23650</name>
</gene>
<dbReference type="EMBL" id="RAQQ01000019">
    <property type="protein sequence ID" value="RKF24850.1"/>
    <property type="molecule type" value="Genomic_DNA"/>
</dbReference>
<dbReference type="InterPro" id="IPR036291">
    <property type="entry name" value="NAD(P)-bd_dom_sf"/>
</dbReference>
<comment type="caution">
    <text evidence="3">The sequence shown here is derived from an EMBL/GenBank/DDBJ whole genome shotgun (WGS) entry which is preliminary data.</text>
</comment>
<dbReference type="Gene3D" id="3.40.50.720">
    <property type="entry name" value="NAD(P)-binding Rossmann-like Domain"/>
    <property type="match status" value="1"/>
</dbReference>
<feature type="domain" description="NAD(P)-binding" evidence="2">
    <location>
        <begin position="33"/>
        <end position="115"/>
    </location>
</feature>
<dbReference type="InterPro" id="IPR016040">
    <property type="entry name" value="NAD(P)-bd_dom"/>
</dbReference>
<reference evidence="3 4" key="1">
    <citation type="journal article" date="2018" name="Int. J. Syst. Evol. Microbiol.">
        <title>Micromonospora globbae sp. nov., an endophytic actinomycete isolated from roots of Globba winitii C. H. Wright.</title>
        <authorList>
            <person name="Kuncharoen N."/>
            <person name="Pittayakhajonwut P."/>
            <person name="Tanasupawat S."/>
        </authorList>
    </citation>
    <scope>NUCLEOTIDE SEQUENCE [LARGE SCALE GENOMIC DNA]</scope>
    <source>
        <strain evidence="3 4">WPS1-2</strain>
    </source>
</reference>
<evidence type="ECO:0000313" key="3">
    <source>
        <dbReference type="EMBL" id="RKF24850.1"/>
    </source>
</evidence>
<evidence type="ECO:0000259" key="2">
    <source>
        <dbReference type="Pfam" id="PF13460"/>
    </source>
</evidence>
<protein>
    <submittedName>
        <fullName evidence="3">NAD-dependent epimerase/dehydratase family protein</fullName>
    </submittedName>
</protein>
<proteinExistence type="predicted"/>
<dbReference type="PANTHER" id="PTHR43781">
    <property type="entry name" value="SACCHAROPINE DEHYDROGENASE"/>
    <property type="match status" value="1"/>
</dbReference>
<dbReference type="Pfam" id="PF13460">
    <property type="entry name" value="NAD_binding_10"/>
    <property type="match status" value="1"/>
</dbReference>
<sequence length="390" mass="39185">MTWPCTGCRTTPPAGRDRSPGRADVSGTIALVGAGGGVGRHALAHLLAWSVDTVRAGGRNPARLPADDPRVQVHAVDVTDAASLDAFCAGCHTVVNCAGPAATIGDKVARAAMRAGAGYVDAAGDDVLHAAVAALPGAADRVAVLSAGMMPGLSGLLPAYLAGQVPGARRMTGYVGGRDTFTPGAALDFLASGDAGYGEPLAAWRDGARRSRALAARTGVPVPFFDEPVLLQPYLSTETERLARRLGLADVDWYSAFAGDRLPAALGAGAQQARTGADLAAAAARLCRAAELDAFGRPRYQLLLVEVAGVAGSRVLACRGTGANALTGAAAALGALAVAAGDVPAGVHHLAEAVDPGWAVEMLRASPAVTSLHVGDGPLGAHELIEEGVA</sequence>
<feature type="region of interest" description="Disordered" evidence="1">
    <location>
        <begin position="1"/>
        <end position="23"/>
    </location>
</feature>
<organism evidence="3 4">
    <name type="scientific">Micromonospora globbae</name>
    <dbReference type="NCBI Taxonomy" id="1894969"/>
    <lineage>
        <taxon>Bacteria</taxon>
        <taxon>Bacillati</taxon>
        <taxon>Actinomycetota</taxon>
        <taxon>Actinomycetes</taxon>
        <taxon>Micromonosporales</taxon>
        <taxon>Micromonosporaceae</taxon>
        <taxon>Micromonospora</taxon>
    </lineage>
</organism>
<dbReference type="SUPFAM" id="SSF51735">
    <property type="entry name" value="NAD(P)-binding Rossmann-fold domains"/>
    <property type="match status" value="1"/>
</dbReference>
<evidence type="ECO:0000256" key="1">
    <source>
        <dbReference type="SAM" id="MobiDB-lite"/>
    </source>
</evidence>
<dbReference type="PANTHER" id="PTHR43781:SF1">
    <property type="entry name" value="SACCHAROPINE DEHYDROGENASE"/>
    <property type="match status" value="1"/>
</dbReference>
<evidence type="ECO:0000313" key="4">
    <source>
        <dbReference type="Proteomes" id="UP000285744"/>
    </source>
</evidence>